<evidence type="ECO:0000256" key="4">
    <source>
        <dbReference type="ARBA" id="ARBA00022679"/>
    </source>
</evidence>
<dbReference type="STRING" id="102285.A0A0R3TJI2"/>
<feature type="DNA-binding region" description="Homeobox" evidence="10">
    <location>
        <begin position="65"/>
        <end position="124"/>
    </location>
</feature>
<dbReference type="PROSITE" id="PS50071">
    <property type="entry name" value="HOMEOBOX_2"/>
    <property type="match status" value="1"/>
</dbReference>
<keyword evidence="10" id="KW-0238">DNA-binding</keyword>
<evidence type="ECO:0000256" key="1">
    <source>
        <dbReference type="ARBA" id="ARBA00004477"/>
    </source>
</evidence>
<proteinExistence type="predicted"/>
<dbReference type="UniPathway" id="UPA00222"/>
<dbReference type="EMBL" id="UZAE01012022">
    <property type="protein sequence ID" value="VDO03097.1"/>
    <property type="molecule type" value="Genomic_DNA"/>
</dbReference>
<dbReference type="GO" id="GO:0005634">
    <property type="term" value="C:nucleus"/>
    <property type="evidence" value="ECO:0007669"/>
    <property type="project" value="UniProtKB-SubCell"/>
</dbReference>
<evidence type="ECO:0000313" key="13">
    <source>
        <dbReference type="EMBL" id="VDO03097.1"/>
    </source>
</evidence>
<evidence type="ECO:0000256" key="2">
    <source>
        <dbReference type="ARBA" id="ARBA00004760"/>
    </source>
</evidence>
<evidence type="ECO:0000313" key="15">
    <source>
        <dbReference type="WBParaSite" id="HNAJ_0000724101-mRNA-1"/>
    </source>
</evidence>
<dbReference type="SUPFAM" id="SSF46689">
    <property type="entry name" value="Homeodomain-like"/>
    <property type="match status" value="1"/>
</dbReference>
<evidence type="ECO:0000256" key="6">
    <source>
        <dbReference type="ARBA" id="ARBA00022824"/>
    </source>
</evidence>
<feature type="transmembrane region" description="Helical" evidence="11">
    <location>
        <begin position="37"/>
        <end position="62"/>
    </location>
</feature>
<keyword evidence="7 11" id="KW-1133">Transmembrane helix</keyword>
<keyword evidence="4" id="KW-0808">Transferase</keyword>
<dbReference type="Proteomes" id="UP000278807">
    <property type="component" value="Unassembled WGS sequence"/>
</dbReference>
<dbReference type="PANTHER" id="PTHR12560">
    <property type="entry name" value="LONGEVITY ASSURANCE FACTOR 1 LAG1"/>
    <property type="match status" value="1"/>
</dbReference>
<organism evidence="15">
    <name type="scientific">Rodentolepis nana</name>
    <name type="common">Dwarf tapeworm</name>
    <name type="synonym">Hymenolepis nana</name>
    <dbReference type="NCBI Taxonomy" id="102285"/>
    <lineage>
        <taxon>Eukaryota</taxon>
        <taxon>Metazoa</taxon>
        <taxon>Spiralia</taxon>
        <taxon>Lophotrochozoa</taxon>
        <taxon>Platyhelminthes</taxon>
        <taxon>Cestoda</taxon>
        <taxon>Eucestoda</taxon>
        <taxon>Cyclophyllidea</taxon>
        <taxon>Hymenolepididae</taxon>
        <taxon>Rodentolepis</taxon>
    </lineage>
</organism>
<feature type="transmembrane region" description="Helical" evidence="11">
    <location>
        <begin position="195"/>
        <end position="214"/>
    </location>
</feature>
<dbReference type="PANTHER" id="PTHR12560:SF0">
    <property type="entry name" value="LD18904P"/>
    <property type="match status" value="1"/>
</dbReference>
<dbReference type="GO" id="GO:0003677">
    <property type="term" value="F:DNA binding"/>
    <property type="evidence" value="ECO:0007669"/>
    <property type="project" value="UniProtKB-UniRule"/>
</dbReference>
<feature type="domain" description="Homeobox" evidence="12">
    <location>
        <begin position="63"/>
        <end position="123"/>
    </location>
</feature>
<reference evidence="13 14" key="2">
    <citation type="submission" date="2018-11" db="EMBL/GenBank/DDBJ databases">
        <authorList>
            <consortium name="Pathogen Informatics"/>
        </authorList>
    </citation>
    <scope>NUCLEOTIDE SEQUENCE [LARGE SCALE GENOMIC DNA]</scope>
</reference>
<dbReference type="AlphaFoldDB" id="A0A0R3TJI2"/>
<comment type="pathway">
    <text evidence="2">Lipid metabolism; sphingolipid metabolism.</text>
</comment>
<sequence>MPLGSIGKYNFWSEKFWLPPNQTWEGVESPLFSDFQYGIFVSIVLSIMRILLCNYVFAPLGLRNGLRYRQVKRVPHNPQFEEYYLKNKRPSLSDIRILSKKFDISEVQISDWFRRKRNSAKFHVIVKFVESGLLHFSIQDFAVMFSHHVFTVTLIVFSFLTNNFRIGSVIMLLHDAADFWLEAAKMLKYVGRFRLCMFCFATFILVWILTRLYYFPVW</sequence>
<keyword evidence="10" id="KW-0539">Nucleus</keyword>
<evidence type="ECO:0000256" key="9">
    <source>
        <dbReference type="ARBA" id="ARBA00023136"/>
    </source>
</evidence>
<evidence type="ECO:0000256" key="10">
    <source>
        <dbReference type="PROSITE-ProRule" id="PRU00108"/>
    </source>
</evidence>
<dbReference type="OrthoDB" id="537032at2759"/>
<dbReference type="WBParaSite" id="HNAJ_0000724101-mRNA-1">
    <property type="protein sequence ID" value="HNAJ_0000724101-mRNA-1"/>
    <property type="gene ID" value="HNAJ_0000724101"/>
</dbReference>
<evidence type="ECO:0000256" key="7">
    <source>
        <dbReference type="ARBA" id="ARBA00022989"/>
    </source>
</evidence>
<comment type="pathway">
    <text evidence="3">Sphingolipid metabolism.</text>
</comment>
<dbReference type="GO" id="GO:0046513">
    <property type="term" value="P:ceramide biosynthetic process"/>
    <property type="evidence" value="ECO:0007669"/>
    <property type="project" value="InterPro"/>
</dbReference>
<comment type="subcellular location">
    <subcellularLocation>
        <location evidence="1">Endoplasmic reticulum membrane</location>
        <topology evidence="1">Multi-pass membrane protein</topology>
    </subcellularLocation>
    <subcellularLocation>
        <location evidence="10">Nucleus</location>
    </subcellularLocation>
</comment>
<keyword evidence="9 11" id="KW-0472">Membrane</keyword>
<dbReference type="SMART" id="SM00389">
    <property type="entry name" value="HOX"/>
    <property type="match status" value="1"/>
</dbReference>
<evidence type="ECO:0000256" key="5">
    <source>
        <dbReference type="ARBA" id="ARBA00022692"/>
    </source>
</evidence>
<keyword evidence="6" id="KW-0256">Endoplasmic reticulum</keyword>
<keyword evidence="14" id="KW-1185">Reference proteome</keyword>
<evidence type="ECO:0000256" key="11">
    <source>
        <dbReference type="SAM" id="Phobius"/>
    </source>
</evidence>
<reference evidence="15" key="1">
    <citation type="submission" date="2017-02" db="UniProtKB">
        <authorList>
            <consortium name="WormBaseParasite"/>
        </authorList>
    </citation>
    <scope>IDENTIFICATION</scope>
</reference>
<protein>
    <submittedName>
        <fullName evidence="15">Homeobox domain-containing protein</fullName>
    </submittedName>
</protein>
<name>A0A0R3TJI2_RODNA</name>
<dbReference type="InterPro" id="IPR001356">
    <property type="entry name" value="HD"/>
</dbReference>
<accession>A0A0R3TJI2</accession>
<dbReference type="Pfam" id="PF03798">
    <property type="entry name" value="TRAM_LAG1_CLN8"/>
    <property type="match status" value="1"/>
</dbReference>
<dbReference type="InterPro" id="IPR016439">
    <property type="entry name" value="Lag1/Lac1-like"/>
</dbReference>
<evidence type="ECO:0000313" key="14">
    <source>
        <dbReference type="Proteomes" id="UP000278807"/>
    </source>
</evidence>
<dbReference type="Gene3D" id="1.10.10.60">
    <property type="entry name" value="Homeodomain-like"/>
    <property type="match status" value="1"/>
</dbReference>
<dbReference type="InterPro" id="IPR009057">
    <property type="entry name" value="Homeodomain-like_sf"/>
</dbReference>
<gene>
    <name evidence="13" type="ORF">HNAJ_LOCUS7237</name>
</gene>
<keyword evidence="10" id="KW-0371">Homeobox</keyword>
<keyword evidence="5 11" id="KW-0812">Transmembrane</keyword>
<dbReference type="GO" id="GO:0005789">
    <property type="term" value="C:endoplasmic reticulum membrane"/>
    <property type="evidence" value="ECO:0007669"/>
    <property type="project" value="UniProtKB-SubCell"/>
</dbReference>
<dbReference type="GO" id="GO:0050291">
    <property type="term" value="F:sphingosine N-acyltransferase activity"/>
    <property type="evidence" value="ECO:0007669"/>
    <property type="project" value="InterPro"/>
</dbReference>
<dbReference type="InterPro" id="IPR006634">
    <property type="entry name" value="TLC-dom"/>
</dbReference>
<evidence type="ECO:0000256" key="3">
    <source>
        <dbReference type="ARBA" id="ARBA00004991"/>
    </source>
</evidence>
<evidence type="ECO:0000259" key="12">
    <source>
        <dbReference type="PROSITE" id="PS50071"/>
    </source>
</evidence>
<evidence type="ECO:0000256" key="8">
    <source>
        <dbReference type="ARBA" id="ARBA00023098"/>
    </source>
</evidence>
<dbReference type="PIRSF" id="PIRSF005225">
    <property type="entry name" value="LAG1_LAC1"/>
    <property type="match status" value="1"/>
</dbReference>
<keyword evidence="8" id="KW-0443">Lipid metabolism</keyword>